<evidence type="ECO:0000313" key="8">
    <source>
        <dbReference type="Proteomes" id="UP000053766"/>
    </source>
</evidence>
<accession>A0A0D8XZE0</accession>
<dbReference type="PANTHER" id="PTHR43184:SF2">
    <property type="entry name" value="MAJOR FACILITATOR SUPERFAMILY (MFS) PROFILE DOMAIN-CONTAINING PROTEIN"/>
    <property type="match status" value="1"/>
</dbReference>
<dbReference type="InterPro" id="IPR011701">
    <property type="entry name" value="MFS"/>
</dbReference>
<dbReference type="PROSITE" id="PS50850">
    <property type="entry name" value="MFS"/>
    <property type="match status" value="1"/>
</dbReference>
<dbReference type="GO" id="GO:0022857">
    <property type="term" value="F:transmembrane transporter activity"/>
    <property type="evidence" value="ECO:0007669"/>
    <property type="project" value="InterPro"/>
</dbReference>
<feature type="domain" description="Major facilitator superfamily (MFS) profile" evidence="6">
    <location>
        <begin position="89"/>
        <end position="281"/>
    </location>
</feature>
<dbReference type="Gene3D" id="1.20.1250.20">
    <property type="entry name" value="MFS general substrate transporter like domains"/>
    <property type="match status" value="2"/>
</dbReference>
<keyword evidence="3 5" id="KW-1133">Transmembrane helix</keyword>
<evidence type="ECO:0000313" key="7">
    <source>
        <dbReference type="EMBL" id="KJH49139.1"/>
    </source>
</evidence>
<dbReference type="OrthoDB" id="3639251at2759"/>
<feature type="transmembrane region" description="Helical" evidence="5">
    <location>
        <begin position="200"/>
        <end position="220"/>
    </location>
</feature>
<organism evidence="7 8">
    <name type="scientific">Dictyocaulus viviparus</name>
    <name type="common">Bovine lungworm</name>
    <dbReference type="NCBI Taxonomy" id="29172"/>
    <lineage>
        <taxon>Eukaryota</taxon>
        <taxon>Metazoa</taxon>
        <taxon>Ecdysozoa</taxon>
        <taxon>Nematoda</taxon>
        <taxon>Chromadorea</taxon>
        <taxon>Rhabditida</taxon>
        <taxon>Rhabditina</taxon>
        <taxon>Rhabditomorpha</taxon>
        <taxon>Strongyloidea</taxon>
        <taxon>Metastrongylidae</taxon>
        <taxon>Dictyocaulus</taxon>
    </lineage>
</organism>
<dbReference type="EMBL" id="KN716245">
    <property type="protein sequence ID" value="KJH49139.1"/>
    <property type="molecule type" value="Genomic_DNA"/>
</dbReference>
<dbReference type="STRING" id="29172.A0A0D8XZE0"/>
<dbReference type="Proteomes" id="UP000053766">
    <property type="component" value="Unassembled WGS sequence"/>
</dbReference>
<comment type="subcellular location">
    <subcellularLocation>
        <location evidence="1">Membrane</location>
        <topology evidence="1">Multi-pass membrane protein</topology>
    </subcellularLocation>
</comment>
<dbReference type="PANTHER" id="PTHR43184">
    <property type="entry name" value="MAJOR FACILITATOR SUPERFAMILY TRANSPORTER 16, ISOFORM B"/>
    <property type="match status" value="1"/>
</dbReference>
<keyword evidence="2 5" id="KW-0812">Transmembrane</keyword>
<evidence type="ECO:0000256" key="4">
    <source>
        <dbReference type="ARBA" id="ARBA00023136"/>
    </source>
</evidence>
<keyword evidence="8" id="KW-1185">Reference proteome</keyword>
<name>A0A0D8XZE0_DICVI</name>
<dbReference type="AlphaFoldDB" id="A0A0D8XZE0"/>
<gene>
    <name evidence="7" type="ORF">DICVIV_04769</name>
</gene>
<reference evidence="7 8" key="1">
    <citation type="submission" date="2013-11" db="EMBL/GenBank/DDBJ databases">
        <title>Draft genome of the bovine lungworm Dictyocaulus viviparus.</title>
        <authorList>
            <person name="Mitreva M."/>
        </authorList>
    </citation>
    <scope>NUCLEOTIDE SEQUENCE [LARGE SCALE GENOMIC DNA]</scope>
    <source>
        <strain evidence="7 8">HannoverDv2000</strain>
    </source>
</reference>
<proteinExistence type="predicted"/>
<evidence type="ECO:0000256" key="1">
    <source>
        <dbReference type="ARBA" id="ARBA00004141"/>
    </source>
</evidence>
<evidence type="ECO:0000256" key="2">
    <source>
        <dbReference type="ARBA" id="ARBA00022692"/>
    </source>
</evidence>
<feature type="transmembrane region" description="Helical" evidence="5">
    <location>
        <begin position="54"/>
        <end position="78"/>
    </location>
</feature>
<reference evidence="8" key="2">
    <citation type="journal article" date="2016" name="Sci. Rep.">
        <title>Dictyocaulus viviparus genome, variome and transcriptome elucidate lungworm biology and support future intervention.</title>
        <authorList>
            <person name="McNulty S.N."/>
            <person name="Strube C."/>
            <person name="Rosa B.A."/>
            <person name="Martin J.C."/>
            <person name="Tyagi R."/>
            <person name="Choi Y.J."/>
            <person name="Wang Q."/>
            <person name="Hallsworth Pepin K."/>
            <person name="Zhang X."/>
            <person name="Ozersky P."/>
            <person name="Wilson R.K."/>
            <person name="Sternberg P.W."/>
            <person name="Gasser R.B."/>
            <person name="Mitreva M."/>
        </authorList>
    </citation>
    <scope>NUCLEOTIDE SEQUENCE [LARGE SCALE GENOMIC DNA]</scope>
    <source>
        <strain evidence="8">HannoverDv2000</strain>
    </source>
</reference>
<keyword evidence="4 5" id="KW-0472">Membrane</keyword>
<dbReference type="InterPro" id="IPR020846">
    <property type="entry name" value="MFS_dom"/>
</dbReference>
<dbReference type="SUPFAM" id="SSF103473">
    <property type="entry name" value="MFS general substrate transporter"/>
    <property type="match status" value="1"/>
</dbReference>
<feature type="transmembrane region" description="Helical" evidence="5">
    <location>
        <begin position="84"/>
        <end position="104"/>
    </location>
</feature>
<evidence type="ECO:0000259" key="6">
    <source>
        <dbReference type="PROSITE" id="PS50850"/>
    </source>
</evidence>
<sequence>MELIERLPTIFVVVCFPKAENLFLFNDHNYIAYVSEIACHSMFANWFGSDNRGFIMGLWGSCQPLGNICGSLFTALIIPYGFEYTFFFIALMLFVGAIVVMLSIDPSPSTMNQSELEETRRIRSRSEQRRPISIGKAFLLPGVLAANRLSIWYDIGGIASSVAGGYLSDKMGCRAPVIFVMLISSIGSLLLYILAGSNKIWNAFMMAVVGVTVSGPYYLIVGAISIDLGSQPALSSNKQAMSTVSGLLDGTGSAGSAIGQMFIPYVQKAFGWSSIFYYLWL</sequence>
<dbReference type="Pfam" id="PF07690">
    <property type="entry name" value="MFS_1"/>
    <property type="match status" value="1"/>
</dbReference>
<protein>
    <recommendedName>
        <fullName evidence="6">Major facilitator superfamily (MFS) profile domain-containing protein</fullName>
    </recommendedName>
</protein>
<feature type="transmembrane region" description="Helical" evidence="5">
    <location>
        <begin position="175"/>
        <end position="194"/>
    </location>
</feature>
<evidence type="ECO:0000256" key="5">
    <source>
        <dbReference type="SAM" id="Phobius"/>
    </source>
</evidence>
<dbReference type="GO" id="GO:0005789">
    <property type="term" value="C:endoplasmic reticulum membrane"/>
    <property type="evidence" value="ECO:0007669"/>
    <property type="project" value="TreeGrafter"/>
</dbReference>
<dbReference type="InterPro" id="IPR036259">
    <property type="entry name" value="MFS_trans_sf"/>
</dbReference>
<evidence type="ECO:0000256" key="3">
    <source>
        <dbReference type="ARBA" id="ARBA00022989"/>
    </source>
</evidence>